<reference evidence="8 9" key="2">
    <citation type="submission" date="2020-03" db="EMBL/GenBank/DDBJ databases">
        <authorList>
            <person name="Ichikawa N."/>
            <person name="Kimura A."/>
            <person name="Kitahashi Y."/>
            <person name="Uohara A."/>
        </authorList>
    </citation>
    <scope>NUCLEOTIDE SEQUENCE [LARGE SCALE GENOMIC DNA]</scope>
    <source>
        <strain evidence="8 9">NBRC 105367</strain>
    </source>
</reference>
<dbReference type="PANTHER" id="PTHR43880">
    <property type="entry name" value="ALCOHOL DEHYDROGENASE"/>
    <property type="match status" value="1"/>
</dbReference>
<name>A0A6F8YVA3_9ACTN</name>
<dbReference type="Pfam" id="PF08240">
    <property type="entry name" value="ADH_N"/>
    <property type="match status" value="1"/>
</dbReference>
<proteinExistence type="inferred from homology"/>
<dbReference type="EMBL" id="AP022871">
    <property type="protein sequence ID" value="BCB89868.1"/>
    <property type="molecule type" value="Genomic_DNA"/>
</dbReference>
<dbReference type="RefSeq" id="WP_173161919.1">
    <property type="nucleotide sequence ID" value="NZ_AP022871.1"/>
</dbReference>
<dbReference type="InterPro" id="IPR013149">
    <property type="entry name" value="ADH-like_C"/>
</dbReference>
<gene>
    <name evidence="8" type="ORF">Psuf_071810</name>
</gene>
<evidence type="ECO:0000256" key="6">
    <source>
        <dbReference type="RuleBase" id="RU361277"/>
    </source>
</evidence>
<dbReference type="GO" id="GO:0046294">
    <property type="term" value="P:formaldehyde catabolic process"/>
    <property type="evidence" value="ECO:0007669"/>
    <property type="project" value="TreeGrafter"/>
</dbReference>
<evidence type="ECO:0000259" key="7">
    <source>
        <dbReference type="SMART" id="SM00829"/>
    </source>
</evidence>
<dbReference type="GO" id="GO:0005829">
    <property type="term" value="C:cytosol"/>
    <property type="evidence" value="ECO:0007669"/>
    <property type="project" value="TreeGrafter"/>
</dbReference>
<reference evidence="8 9" key="1">
    <citation type="submission" date="2020-03" db="EMBL/GenBank/DDBJ databases">
        <title>Whole genome shotgun sequence of Phytohabitans suffuscus NBRC 105367.</title>
        <authorList>
            <person name="Komaki H."/>
            <person name="Tamura T."/>
        </authorList>
    </citation>
    <scope>NUCLEOTIDE SEQUENCE [LARGE SCALE GENOMIC DNA]</scope>
    <source>
        <strain evidence="8 9">NBRC 105367</strain>
    </source>
</reference>
<dbReference type="SUPFAM" id="SSF51735">
    <property type="entry name" value="NAD(P)-binding Rossmann-fold domains"/>
    <property type="match status" value="1"/>
</dbReference>
<dbReference type="InterPro" id="IPR023921">
    <property type="entry name" value="ADH_Zn_actinomycetes"/>
</dbReference>
<comment type="similarity">
    <text evidence="1 6">Belongs to the zinc-containing alcohol dehydrogenase family.</text>
</comment>
<dbReference type="AlphaFoldDB" id="A0A6F8YVA3"/>
<evidence type="ECO:0000256" key="2">
    <source>
        <dbReference type="ARBA" id="ARBA00022723"/>
    </source>
</evidence>
<evidence type="ECO:0000313" key="9">
    <source>
        <dbReference type="Proteomes" id="UP000503011"/>
    </source>
</evidence>
<dbReference type="Gene3D" id="3.90.180.10">
    <property type="entry name" value="Medium-chain alcohol dehydrogenases, catalytic domain"/>
    <property type="match status" value="1"/>
</dbReference>
<comment type="cofactor">
    <cofactor evidence="6">
        <name>Zn(2+)</name>
        <dbReference type="ChEBI" id="CHEBI:29105"/>
    </cofactor>
</comment>
<keyword evidence="2 6" id="KW-0479">Metal-binding</keyword>
<dbReference type="Pfam" id="PF00107">
    <property type="entry name" value="ADH_zinc_N"/>
    <property type="match status" value="1"/>
</dbReference>
<dbReference type="PANTHER" id="PTHR43880:SF12">
    <property type="entry name" value="ALCOHOL DEHYDROGENASE CLASS-3"/>
    <property type="match status" value="1"/>
</dbReference>
<evidence type="ECO:0000313" key="8">
    <source>
        <dbReference type="EMBL" id="BCB89868.1"/>
    </source>
</evidence>
<accession>A0A6F8YVA3</accession>
<dbReference type="KEGG" id="psuu:Psuf_071810"/>
<sequence length="366" mass="38281">MKTRSATLWHVGQRWTVEELELAEPGPGQVLVRIRATGLCHSDDHAVTGDSRPPLPLVGGHEGAGVVEAVGPGVSRASVGDHVVLAFNSPCGHCRYCAGGLSNLCAIARRRVGGQPPVSPFRKAGQTVWAMGGLGTFSERTVVPEDSVIVIDKDVPFAVAALLGCAVTTGWGAAVYLADVRRGETVVVVGCGGVGVNSLQGARNAGADIIVAVDPNEFKREQAARFGATHAVADLARARELLADLTGGHLADVAILSVGVADSQILGDMMSTLGLNGRGIITAVSPAAATTINLSLVDFTLSQQTIRGNVYGGTNMHRDVPLLLGLYRRGKLQLDELISHTYPLDEINQGYDDMHAGRNLRGVVLP</sequence>
<keyword evidence="9" id="KW-1185">Reference proteome</keyword>
<keyword evidence="4" id="KW-0560">Oxidoreductase</keyword>
<dbReference type="CDD" id="cd08279">
    <property type="entry name" value="Zn_ADH_class_III"/>
    <property type="match status" value="1"/>
</dbReference>
<protein>
    <submittedName>
        <fullName evidence="8">Putative zinc-type alcohol dehydrogenase AdhD</fullName>
    </submittedName>
</protein>
<dbReference type="SUPFAM" id="SSF50129">
    <property type="entry name" value="GroES-like"/>
    <property type="match status" value="2"/>
</dbReference>
<dbReference type="PROSITE" id="PS00059">
    <property type="entry name" value="ADH_ZINC"/>
    <property type="match status" value="1"/>
</dbReference>
<evidence type="ECO:0000256" key="4">
    <source>
        <dbReference type="ARBA" id="ARBA00023002"/>
    </source>
</evidence>
<dbReference type="NCBIfam" id="TIGR03989">
    <property type="entry name" value="Rxyl_3153"/>
    <property type="match status" value="1"/>
</dbReference>
<dbReference type="InterPro" id="IPR036291">
    <property type="entry name" value="NAD(P)-bd_dom_sf"/>
</dbReference>
<keyword evidence="5" id="KW-0520">NAD</keyword>
<feature type="domain" description="Enoyl reductase (ER)" evidence="7">
    <location>
        <begin position="12"/>
        <end position="365"/>
    </location>
</feature>
<evidence type="ECO:0000256" key="5">
    <source>
        <dbReference type="ARBA" id="ARBA00023027"/>
    </source>
</evidence>
<dbReference type="SMART" id="SM00829">
    <property type="entry name" value="PKS_ER"/>
    <property type="match status" value="1"/>
</dbReference>
<dbReference type="GO" id="GO:0051903">
    <property type="term" value="F:S-(hydroxymethyl)glutathione dehydrogenase [NAD(P)+] activity"/>
    <property type="evidence" value="ECO:0007669"/>
    <property type="project" value="TreeGrafter"/>
</dbReference>
<dbReference type="InterPro" id="IPR002328">
    <property type="entry name" value="ADH_Zn_CS"/>
</dbReference>
<dbReference type="GO" id="GO:0008270">
    <property type="term" value="F:zinc ion binding"/>
    <property type="evidence" value="ECO:0007669"/>
    <property type="project" value="InterPro"/>
</dbReference>
<dbReference type="Gene3D" id="3.40.50.720">
    <property type="entry name" value="NAD(P)-binding Rossmann-like Domain"/>
    <property type="match status" value="1"/>
</dbReference>
<keyword evidence="3 6" id="KW-0862">Zinc</keyword>
<dbReference type="InterPro" id="IPR020843">
    <property type="entry name" value="ER"/>
</dbReference>
<evidence type="ECO:0000256" key="1">
    <source>
        <dbReference type="ARBA" id="ARBA00008072"/>
    </source>
</evidence>
<organism evidence="8 9">
    <name type="scientific">Phytohabitans suffuscus</name>
    <dbReference type="NCBI Taxonomy" id="624315"/>
    <lineage>
        <taxon>Bacteria</taxon>
        <taxon>Bacillati</taxon>
        <taxon>Actinomycetota</taxon>
        <taxon>Actinomycetes</taxon>
        <taxon>Micromonosporales</taxon>
        <taxon>Micromonosporaceae</taxon>
    </lineage>
</organism>
<dbReference type="InterPro" id="IPR011032">
    <property type="entry name" value="GroES-like_sf"/>
</dbReference>
<evidence type="ECO:0000256" key="3">
    <source>
        <dbReference type="ARBA" id="ARBA00022833"/>
    </source>
</evidence>
<dbReference type="InterPro" id="IPR013154">
    <property type="entry name" value="ADH-like_N"/>
</dbReference>
<dbReference type="Proteomes" id="UP000503011">
    <property type="component" value="Chromosome"/>
</dbReference>